<feature type="domain" description="Hint" evidence="3">
    <location>
        <begin position="302"/>
        <end position="417"/>
    </location>
</feature>
<dbReference type="Gene3D" id="2.180.10.10">
    <property type="entry name" value="RHS repeat-associated core"/>
    <property type="match status" value="1"/>
</dbReference>
<sequence>MRRWLKTFATFVLVTLAGVSVDASAYARAWETESARRGFAAVLRNASSEIADVTIDRIKEKVLSAVRCTSDCPNQAYAQVIEEATSQGSNAPTVSALYTFGDDRVSQFRPAVAGGANNPGTTASLRYYHADGLGSARLLTSETGSQTDVYGYEAFGEIDEAVSQQASANDFLYTGEQRDPNTELYYLRARYMDPVAGRFTQQDSFAGVNQDPASLHKYVYVQNSPIVSTDPSGNLSLTETTVASNLRNVLASMQAEGGLVAIDVMMNRGEFDPAAYLATAGIMFAAARHLPGWLKRARPCAANSFDADTLVETMDGLTPISDIHAGMKVWGWDERRNQEGWYAVSATIQGARVYEMVELSFESGDVIDATNNHPFYLEVPDAERAGKSNEVNADELESSHWVNADMVKVGERVRLRGGRFTAVVGIRKASRQETVYNLTVEDAHTFFVGASGIQTHNTCKIFSMTQGSVLSLRAGTATAAKETGMAVDLAHHTGYHIFLPVEPTGHNISKNVDSIIETTKQGLELKQLQRGLRVQ</sequence>
<organism evidence="4 5">
    <name type="scientific">Tahibacter amnicola</name>
    <dbReference type="NCBI Taxonomy" id="2976241"/>
    <lineage>
        <taxon>Bacteria</taxon>
        <taxon>Pseudomonadati</taxon>
        <taxon>Pseudomonadota</taxon>
        <taxon>Gammaproteobacteria</taxon>
        <taxon>Lysobacterales</taxon>
        <taxon>Rhodanobacteraceae</taxon>
        <taxon>Tahibacter</taxon>
    </lineage>
</organism>
<dbReference type="PANTHER" id="PTHR32305">
    <property type="match status" value="1"/>
</dbReference>
<dbReference type="RefSeq" id="WP_261695034.1">
    <property type="nucleotide sequence ID" value="NZ_CP104694.1"/>
</dbReference>
<dbReference type="CDD" id="cd00081">
    <property type="entry name" value="Hint"/>
    <property type="match status" value="1"/>
</dbReference>
<evidence type="ECO:0000259" key="2">
    <source>
        <dbReference type="SMART" id="SM00305"/>
    </source>
</evidence>
<accession>A0ABY6BJU9</accession>
<dbReference type="PROSITE" id="PS50817">
    <property type="entry name" value="INTEIN_N_TER"/>
    <property type="match status" value="1"/>
</dbReference>
<dbReference type="InterPro" id="IPR003586">
    <property type="entry name" value="Hint_dom_C"/>
</dbReference>
<dbReference type="PANTHER" id="PTHR32305:SF15">
    <property type="entry name" value="PROTEIN RHSA-RELATED"/>
    <property type="match status" value="1"/>
</dbReference>
<dbReference type="NCBIfam" id="TIGR03696">
    <property type="entry name" value="Rhs_assc_core"/>
    <property type="match status" value="1"/>
</dbReference>
<dbReference type="InterPro" id="IPR003587">
    <property type="entry name" value="Hint_dom_N"/>
</dbReference>
<dbReference type="SUPFAM" id="SSF51294">
    <property type="entry name" value="Hedgehog/intein (Hint) domain"/>
    <property type="match status" value="1"/>
</dbReference>
<dbReference type="InterPro" id="IPR022385">
    <property type="entry name" value="Rhs_assc_core"/>
</dbReference>
<dbReference type="InterPro" id="IPR030934">
    <property type="entry name" value="Intein_C"/>
</dbReference>
<proteinExistence type="predicted"/>
<feature type="chain" id="PRO_5046407877" evidence="1">
    <location>
        <begin position="26"/>
        <end position="535"/>
    </location>
</feature>
<dbReference type="PROSITE" id="PS50818">
    <property type="entry name" value="INTEIN_C_TER"/>
    <property type="match status" value="1"/>
</dbReference>
<dbReference type="EMBL" id="CP104694">
    <property type="protein sequence ID" value="UXI68067.1"/>
    <property type="molecule type" value="Genomic_DNA"/>
</dbReference>
<feature type="domain" description="Hint" evidence="2">
    <location>
        <begin position="415"/>
        <end position="463"/>
    </location>
</feature>
<keyword evidence="5" id="KW-1185">Reference proteome</keyword>
<dbReference type="SMART" id="SM00306">
    <property type="entry name" value="HintN"/>
    <property type="match status" value="1"/>
</dbReference>
<dbReference type="Pfam" id="PF07591">
    <property type="entry name" value="PT-HINT"/>
    <property type="match status" value="1"/>
</dbReference>
<dbReference type="Proteomes" id="UP001064632">
    <property type="component" value="Chromosome"/>
</dbReference>
<dbReference type="NCBIfam" id="TIGR01443">
    <property type="entry name" value="intein_Cterm"/>
    <property type="match status" value="1"/>
</dbReference>
<dbReference type="Gene3D" id="2.170.16.10">
    <property type="entry name" value="Hedgehog/Intein (Hint) domain"/>
    <property type="match status" value="1"/>
</dbReference>
<dbReference type="InterPro" id="IPR036844">
    <property type="entry name" value="Hint_dom_sf"/>
</dbReference>
<dbReference type="InterPro" id="IPR050708">
    <property type="entry name" value="T6SS_VgrG/RHS"/>
</dbReference>
<evidence type="ECO:0000313" key="5">
    <source>
        <dbReference type="Proteomes" id="UP001064632"/>
    </source>
</evidence>
<name>A0ABY6BJU9_9GAMM</name>
<keyword evidence="1" id="KW-0732">Signal</keyword>
<evidence type="ECO:0000256" key="1">
    <source>
        <dbReference type="SAM" id="SignalP"/>
    </source>
</evidence>
<gene>
    <name evidence="4" type="ORF">N4264_25630</name>
</gene>
<dbReference type="InterPro" id="IPR006141">
    <property type="entry name" value="Intein_N"/>
</dbReference>
<evidence type="ECO:0000313" key="4">
    <source>
        <dbReference type="EMBL" id="UXI68067.1"/>
    </source>
</evidence>
<protein>
    <submittedName>
        <fullName evidence="4">Polymorphic toxin-type HINT domain-containing protein</fullName>
    </submittedName>
</protein>
<evidence type="ECO:0000259" key="3">
    <source>
        <dbReference type="SMART" id="SM00306"/>
    </source>
</evidence>
<feature type="signal peptide" evidence="1">
    <location>
        <begin position="1"/>
        <end position="25"/>
    </location>
</feature>
<dbReference type="SMART" id="SM00305">
    <property type="entry name" value="HintC"/>
    <property type="match status" value="1"/>
</dbReference>
<reference evidence="4" key="1">
    <citation type="submission" date="2022-09" db="EMBL/GenBank/DDBJ databases">
        <title>Tahibacter sp. nov., isolated from a fresh water.</title>
        <authorList>
            <person name="Baek J.H."/>
            <person name="Lee J.K."/>
            <person name="Kim J.M."/>
            <person name="Jeon C.O."/>
        </authorList>
    </citation>
    <scope>NUCLEOTIDE SEQUENCE</scope>
    <source>
        <strain evidence="4">W38</strain>
    </source>
</reference>